<dbReference type="Gene3D" id="3.30.360.10">
    <property type="entry name" value="Dihydrodipicolinate Reductase, domain 2"/>
    <property type="match status" value="1"/>
</dbReference>
<dbReference type="InterPro" id="IPR000683">
    <property type="entry name" value="Gfo/Idh/MocA-like_OxRdtase_N"/>
</dbReference>
<evidence type="ECO:0000256" key="1">
    <source>
        <dbReference type="ARBA" id="ARBA00023027"/>
    </source>
</evidence>
<evidence type="ECO:0000259" key="2">
    <source>
        <dbReference type="Pfam" id="PF01408"/>
    </source>
</evidence>
<sequence length="392" mass="41504">MSTRLGVAVVGAGVIGRAHARVAVAHPGLRLVSLVDRDADAARELARYVQVELEGDAPAIGDSLESVLADPTIDLVVVTTPSGSHVEIAEAAVNAGKHVVIEKPIDVQLDRARRMVALAERAAASGLVVTVISQNRFAPAVVAVKRAIESGRFGRVTSATATVAWWRSQEYYDSGDWRGTWAFDGGGALMNQGVHTVDLLLHFLGRPVEVFGYASALVHERIEVEDVAASVIRFESGAMATLLATTDAFPENSTRLQVHGSTGSAFLQNELLEFFHADDAHLAGEPRGFGGLGNQAAREVTEHDLPGAPPVTELFRGHLRQYEDIIEAIATGREPGVTAGQATDALALVRAVYLSQTLGRPVAFADVLAGRHDDVEPVIGSEPDQVGTIQAA</sequence>
<dbReference type="Gene3D" id="3.40.50.720">
    <property type="entry name" value="NAD(P)-binding Rossmann-like Domain"/>
    <property type="match status" value="1"/>
</dbReference>
<evidence type="ECO:0000259" key="3">
    <source>
        <dbReference type="Pfam" id="PF22725"/>
    </source>
</evidence>
<feature type="domain" description="GFO/IDH/MocA-like oxidoreductase" evidence="3">
    <location>
        <begin position="142"/>
        <end position="265"/>
    </location>
</feature>
<evidence type="ECO:0000313" key="5">
    <source>
        <dbReference type="Proteomes" id="UP001500506"/>
    </source>
</evidence>
<accession>A0ABN2KRZ6</accession>
<evidence type="ECO:0000313" key="4">
    <source>
        <dbReference type="EMBL" id="GAA1763603.1"/>
    </source>
</evidence>
<dbReference type="SUPFAM" id="SSF55347">
    <property type="entry name" value="Glyceraldehyde-3-phosphate dehydrogenase-like, C-terminal domain"/>
    <property type="match status" value="1"/>
</dbReference>
<gene>
    <name evidence="4" type="ORF">GCM10009747_23960</name>
</gene>
<dbReference type="InterPro" id="IPR036291">
    <property type="entry name" value="NAD(P)-bd_dom_sf"/>
</dbReference>
<dbReference type="InterPro" id="IPR052515">
    <property type="entry name" value="Gfo/Idh/MocA_Oxidoreductase"/>
</dbReference>
<dbReference type="Proteomes" id="UP001500506">
    <property type="component" value="Unassembled WGS sequence"/>
</dbReference>
<dbReference type="PANTHER" id="PTHR43249">
    <property type="entry name" value="UDP-N-ACETYL-2-AMINO-2-DEOXY-D-GLUCURONATE OXIDASE"/>
    <property type="match status" value="1"/>
</dbReference>
<dbReference type="SUPFAM" id="SSF51735">
    <property type="entry name" value="NAD(P)-binding Rossmann-fold domains"/>
    <property type="match status" value="1"/>
</dbReference>
<feature type="domain" description="Gfo/Idh/MocA-like oxidoreductase N-terminal" evidence="2">
    <location>
        <begin position="6"/>
        <end position="123"/>
    </location>
</feature>
<organism evidence="4 5">
    <name type="scientific">Agromyces humatus</name>
    <dbReference type="NCBI Taxonomy" id="279573"/>
    <lineage>
        <taxon>Bacteria</taxon>
        <taxon>Bacillati</taxon>
        <taxon>Actinomycetota</taxon>
        <taxon>Actinomycetes</taxon>
        <taxon>Micrococcales</taxon>
        <taxon>Microbacteriaceae</taxon>
        <taxon>Agromyces</taxon>
    </lineage>
</organism>
<name>A0ABN2KRZ6_9MICO</name>
<comment type="caution">
    <text evidence="4">The sequence shown here is derived from an EMBL/GenBank/DDBJ whole genome shotgun (WGS) entry which is preliminary data.</text>
</comment>
<protein>
    <submittedName>
        <fullName evidence="4">Gfo/Idh/MocA family oxidoreductase</fullName>
    </submittedName>
</protein>
<keyword evidence="5" id="KW-1185">Reference proteome</keyword>
<reference evidence="4 5" key="1">
    <citation type="journal article" date="2019" name="Int. J. Syst. Evol. Microbiol.">
        <title>The Global Catalogue of Microorganisms (GCM) 10K type strain sequencing project: providing services to taxonomists for standard genome sequencing and annotation.</title>
        <authorList>
            <consortium name="The Broad Institute Genomics Platform"/>
            <consortium name="The Broad Institute Genome Sequencing Center for Infectious Disease"/>
            <person name="Wu L."/>
            <person name="Ma J."/>
        </authorList>
    </citation>
    <scope>NUCLEOTIDE SEQUENCE [LARGE SCALE GENOMIC DNA]</scope>
    <source>
        <strain evidence="4 5">JCM 14319</strain>
    </source>
</reference>
<keyword evidence="1" id="KW-0520">NAD</keyword>
<dbReference type="InterPro" id="IPR055170">
    <property type="entry name" value="GFO_IDH_MocA-like_dom"/>
</dbReference>
<dbReference type="Pfam" id="PF01408">
    <property type="entry name" value="GFO_IDH_MocA"/>
    <property type="match status" value="1"/>
</dbReference>
<proteinExistence type="predicted"/>
<dbReference type="EMBL" id="BAAANH010000005">
    <property type="protein sequence ID" value="GAA1763603.1"/>
    <property type="molecule type" value="Genomic_DNA"/>
</dbReference>
<dbReference type="PANTHER" id="PTHR43249:SF1">
    <property type="entry name" value="D-GLUCOSIDE 3-DEHYDROGENASE"/>
    <property type="match status" value="1"/>
</dbReference>
<dbReference type="RefSeq" id="WP_232499898.1">
    <property type="nucleotide sequence ID" value="NZ_BAAANH010000005.1"/>
</dbReference>
<dbReference type="Pfam" id="PF22725">
    <property type="entry name" value="GFO_IDH_MocA_C3"/>
    <property type="match status" value="1"/>
</dbReference>